<dbReference type="SUPFAM" id="SSF52540">
    <property type="entry name" value="P-loop containing nucleoside triphosphate hydrolases"/>
    <property type="match status" value="1"/>
</dbReference>
<gene>
    <name evidence="4" type="ORF">UFOVP723_194</name>
</gene>
<dbReference type="PANTHER" id="PTHR30473">
    <property type="entry name" value="PROTEIN PHOH"/>
    <property type="match status" value="1"/>
</dbReference>
<keyword evidence="1" id="KW-0547">Nucleotide-binding</keyword>
<reference evidence="4" key="1">
    <citation type="submission" date="2020-04" db="EMBL/GenBank/DDBJ databases">
        <authorList>
            <person name="Chiriac C."/>
            <person name="Salcher M."/>
            <person name="Ghai R."/>
            <person name="Kavagutti S V."/>
        </authorList>
    </citation>
    <scope>NUCLEOTIDE SEQUENCE</scope>
</reference>
<evidence type="ECO:0000256" key="2">
    <source>
        <dbReference type="ARBA" id="ARBA00022840"/>
    </source>
</evidence>
<dbReference type="EMBL" id="LR796697">
    <property type="protein sequence ID" value="CAB4160455.1"/>
    <property type="molecule type" value="Genomic_DNA"/>
</dbReference>
<dbReference type="Gene3D" id="3.40.50.300">
    <property type="entry name" value="P-loop containing nucleotide triphosphate hydrolases"/>
    <property type="match status" value="1"/>
</dbReference>
<dbReference type="GO" id="GO:0005524">
    <property type="term" value="F:ATP binding"/>
    <property type="evidence" value="ECO:0007669"/>
    <property type="project" value="UniProtKB-KW"/>
</dbReference>
<evidence type="ECO:0000259" key="3">
    <source>
        <dbReference type="Pfam" id="PF02562"/>
    </source>
</evidence>
<accession>A0A6J5NTR7</accession>
<dbReference type="PANTHER" id="PTHR30473:SF2">
    <property type="entry name" value="PIN DOMAIN-CONTAINING PROTEIN"/>
    <property type="match status" value="1"/>
</dbReference>
<name>A0A6J5NTR7_9CAUD</name>
<dbReference type="InterPro" id="IPR027417">
    <property type="entry name" value="P-loop_NTPase"/>
</dbReference>
<dbReference type="Pfam" id="PF02562">
    <property type="entry name" value="PhoH"/>
    <property type="match status" value="1"/>
</dbReference>
<dbReference type="InterPro" id="IPR003714">
    <property type="entry name" value="PhoH"/>
</dbReference>
<protein>
    <submittedName>
        <fullName evidence="4">PhoH Phosphate starvation-inducible protein PhoH, predicted ATPase</fullName>
    </submittedName>
</protein>
<sequence length="221" mass="25293">MATTNKEKTPPKNDIKYSITLSDEQKQAKAKIIETPFNFLLGQAGSGKTLLAVQIALDMFFKRQVNKIIITRPTVSNEDNGFLPGSLAEKMDPWLVPLRSNMRKVYNKPEILDKMEKEENIELVSLAHFRGRTFDNAICIVDEFQNLTKQQLQMVLSRLGKDSLMILTGDKHQIDLKFKNDSAIHDVPKIKGSKFVNEIILKDNHRHEALTEILRLLNESY</sequence>
<organism evidence="4">
    <name type="scientific">uncultured Caudovirales phage</name>
    <dbReference type="NCBI Taxonomy" id="2100421"/>
    <lineage>
        <taxon>Viruses</taxon>
        <taxon>Duplodnaviria</taxon>
        <taxon>Heunggongvirae</taxon>
        <taxon>Uroviricota</taxon>
        <taxon>Caudoviricetes</taxon>
        <taxon>Peduoviridae</taxon>
        <taxon>Maltschvirus</taxon>
        <taxon>Maltschvirus maltsch</taxon>
    </lineage>
</organism>
<dbReference type="InterPro" id="IPR051451">
    <property type="entry name" value="PhoH2-like"/>
</dbReference>
<evidence type="ECO:0000313" key="4">
    <source>
        <dbReference type="EMBL" id="CAB4160455.1"/>
    </source>
</evidence>
<evidence type="ECO:0000256" key="1">
    <source>
        <dbReference type="ARBA" id="ARBA00022741"/>
    </source>
</evidence>
<feature type="domain" description="PhoH-like protein" evidence="3">
    <location>
        <begin position="22"/>
        <end position="216"/>
    </location>
</feature>
<proteinExistence type="predicted"/>
<keyword evidence="2" id="KW-0067">ATP-binding</keyword>